<evidence type="ECO:0008006" key="4">
    <source>
        <dbReference type="Google" id="ProtNLM"/>
    </source>
</evidence>
<protein>
    <recommendedName>
        <fullName evidence="4">Secreted protein</fullName>
    </recommendedName>
</protein>
<reference evidence="2 3" key="1">
    <citation type="journal article" date="2023" name="Sci. Data">
        <title>Genome assembly of the Korean intertidal mud-creeper Batillaria attramentaria.</title>
        <authorList>
            <person name="Patra A.K."/>
            <person name="Ho P.T."/>
            <person name="Jun S."/>
            <person name="Lee S.J."/>
            <person name="Kim Y."/>
            <person name="Won Y.J."/>
        </authorList>
    </citation>
    <scope>NUCLEOTIDE SEQUENCE [LARGE SCALE GENOMIC DNA]</scope>
    <source>
        <strain evidence="2">Wonlab-2016</strain>
    </source>
</reference>
<proteinExistence type="predicted"/>
<dbReference type="Proteomes" id="UP001519460">
    <property type="component" value="Unassembled WGS sequence"/>
</dbReference>
<name>A0ABD0K2X1_9CAEN</name>
<keyword evidence="1" id="KW-0732">Signal</keyword>
<gene>
    <name evidence="2" type="ORF">BaRGS_00027233</name>
</gene>
<accession>A0ABD0K2X1</accession>
<feature type="chain" id="PRO_5044785847" description="Secreted protein" evidence="1">
    <location>
        <begin position="19"/>
        <end position="126"/>
    </location>
</feature>
<keyword evidence="3" id="KW-1185">Reference proteome</keyword>
<organism evidence="2 3">
    <name type="scientific">Batillaria attramentaria</name>
    <dbReference type="NCBI Taxonomy" id="370345"/>
    <lineage>
        <taxon>Eukaryota</taxon>
        <taxon>Metazoa</taxon>
        <taxon>Spiralia</taxon>
        <taxon>Lophotrochozoa</taxon>
        <taxon>Mollusca</taxon>
        <taxon>Gastropoda</taxon>
        <taxon>Caenogastropoda</taxon>
        <taxon>Sorbeoconcha</taxon>
        <taxon>Cerithioidea</taxon>
        <taxon>Batillariidae</taxon>
        <taxon>Batillaria</taxon>
    </lineage>
</organism>
<dbReference type="EMBL" id="JACVVK020000260">
    <property type="protein sequence ID" value="KAK7481584.1"/>
    <property type="molecule type" value="Genomic_DNA"/>
</dbReference>
<evidence type="ECO:0000256" key="1">
    <source>
        <dbReference type="SAM" id="SignalP"/>
    </source>
</evidence>
<dbReference type="AlphaFoldDB" id="A0ABD0K2X1"/>
<sequence>MTASCLFIFYVYALLWFAEKPTSFVHSLISTGGQLHQPAPSHQWSIRNHQWWSFWSHQRHSFAVGLYRPGAFEWYPRHGQVGLTETTPTFPPTLQHATSPITQVTWPMLRHADLRQVQFKWLMVES</sequence>
<feature type="signal peptide" evidence="1">
    <location>
        <begin position="1"/>
        <end position="18"/>
    </location>
</feature>
<evidence type="ECO:0000313" key="3">
    <source>
        <dbReference type="Proteomes" id="UP001519460"/>
    </source>
</evidence>
<comment type="caution">
    <text evidence="2">The sequence shown here is derived from an EMBL/GenBank/DDBJ whole genome shotgun (WGS) entry which is preliminary data.</text>
</comment>
<evidence type="ECO:0000313" key="2">
    <source>
        <dbReference type="EMBL" id="KAK7481584.1"/>
    </source>
</evidence>